<evidence type="ECO:0000256" key="1">
    <source>
        <dbReference type="ARBA" id="ARBA00008918"/>
    </source>
</evidence>
<dbReference type="InterPro" id="IPR011256">
    <property type="entry name" value="Reg_factor_effector_dom_sf"/>
</dbReference>
<comment type="caution">
    <text evidence="4">The sequence shown here is derived from an EMBL/GenBank/DDBJ whole genome shotgun (WGS) entry which is preliminary data.</text>
</comment>
<dbReference type="InterPro" id="IPR005031">
    <property type="entry name" value="COQ10_START"/>
</dbReference>
<evidence type="ECO:0000259" key="3">
    <source>
        <dbReference type="SMART" id="SM00871"/>
    </source>
</evidence>
<dbReference type="Pfam" id="PF03364">
    <property type="entry name" value="Polyketide_cyc"/>
    <property type="match status" value="1"/>
</dbReference>
<organism evidence="4 5">
    <name type="scientific">Neotamlana laminarinivorans</name>
    <dbReference type="NCBI Taxonomy" id="2883124"/>
    <lineage>
        <taxon>Bacteria</taxon>
        <taxon>Pseudomonadati</taxon>
        <taxon>Bacteroidota</taxon>
        <taxon>Flavobacteriia</taxon>
        <taxon>Flavobacteriales</taxon>
        <taxon>Flavobacteriaceae</taxon>
        <taxon>Neotamlana</taxon>
    </lineage>
</organism>
<gene>
    <name evidence="4" type="ORF">LG649_08685</name>
</gene>
<dbReference type="Pfam" id="PF06445">
    <property type="entry name" value="GyrI-like"/>
    <property type="match status" value="1"/>
</dbReference>
<accession>A0A9X1I0Y2</accession>
<dbReference type="InterPro" id="IPR029442">
    <property type="entry name" value="GyrI-like"/>
</dbReference>
<dbReference type="SMART" id="SM00871">
    <property type="entry name" value="AraC_E_bind"/>
    <property type="match status" value="1"/>
</dbReference>
<dbReference type="SUPFAM" id="SSF55136">
    <property type="entry name" value="Probable bacterial effector-binding domain"/>
    <property type="match status" value="1"/>
</dbReference>
<dbReference type="RefSeq" id="WP_226543374.1">
    <property type="nucleotide sequence ID" value="NZ_JAJAPW010000003.1"/>
</dbReference>
<name>A0A9X1I0Y2_9FLAO</name>
<sequence>MKALKYLLFLFLIAIIGVAIYIAVQPNTFSFSRSRVIKAPAALLFNKVNNFKTWPDFSPWIELEPEATLTYGDTTTGVNASYAWNGAILGEGNMKTLHVEANKSITQKINFIKPFESQSDINWTFENTNEGTKVTWAMSGKQDFMTKMYTTFAGSIEENTSKDFDRGLFKLDSIATAEMKKYSIKVDGITQHGGGYYLYNTTSCKIDEIETKMQSMLPKVSAFAFKNNIKMAGAPFVYYHKWDEKNGTAMFSCCIPTSERVITTDSAILTGQLEPFNAVKTTLKGDYKNLKEAWKTAMTYIPENNLEFVENGPMLEVYQTDPTNTPNPADWITQIYIAVKPVN</sequence>
<evidence type="ECO:0000313" key="5">
    <source>
        <dbReference type="Proteomes" id="UP001139199"/>
    </source>
</evidence>
<feature type="domain" description="AraC effector-binding" evidence="3">
    <location>
        <begin position="187"/>
        <end position="340"/>
    </location>
</feature>
<dbReference type="InterPro" id="IPR010499">
    <property type="entry name" value="AraC_E-bd"/>
</dbReference>
<proteinExistence type="inferred from homology"/>
<dbReference type="AlphaFoldDB" id="A0A9X1I0Y2"/>
<keyword evidence="2" id="KW-0472">Membrane</keyword>
<dbReference type="Gene3D" id="3.30.530.20">
    <property type="match status" value="1"/>
</dbReference>
<keyword evidence="2" id="KW-1133">Transmembrane helix</keyword>
<keyword evidence="2" id="KW-0812">Transmembrane</keyword>
<dbReference type="Gene3D" id="3.20.80.10">
    <property type="entry name" value="Regulatory factor, effector binding domain"/>
    <property type="match status" value="1"/>
</dbReference>
<feature type="transmembrane region" description="Helical" evidence="2">
    <location>
        <begin position="6"/>
        <end position="24"/>
    </location>
</feature>
<dbReference type="SUPFAM" id="SSF55961">
    <property type="entry name" value="Bet v1-like"/>
    <property type="match status" value="1"/>
</dbReference>
<evidence type="ECO:0000256" key="2">
    <source>
        <dbReference type="SAM" id="Phobius"/>
    </source>
</evidence>
<dbReference type="InterPro" id="IPR023393">
    <property type="entry name" value="START-like_dom_sf"/>
</dbReference>
<dbReference type="CDD" id="cd07818">
    <property type="entry name" value="SRPBCC_1"/>
    <property type="match status" value="1"/>
</dbReference>
<dbReference type="Proteomes" id="UP001139199">
    <property type="component" value="Unassembled WGS sequence"/>
</dbReference>
<comment type="similarity">
    <text evidence="1">Belongs to the ribosome association toxin RatA family.</text>
</comment>
<protein>
    <submittedName>
        <fullName evidence="4">SRPBCC family protein</fullName>
    </submittedName>
</protein>
<evidence type="ECO:0000313" key="4">
    <source>
        <dbReference type="EMBL" id="MCB4798920.1"/>
    </source>
</evidence>
<reference evidence="4" key="1">
    <citation type="submission" date="2021-10" db="EMBL/GenBank/DDBJ databases">
        <title>Tamlana sargassums sp. nov., and Tamlana laminarinivorans sp. nov., two new bacteria isolated from the brown alga.</title>
        <authorList>
            <person name="Li J."/>
        </authorList>
    </citation>
    <scope>NUCLEOTIDE SEQUENCE</scope>
    <source>
        <strain evidence="4">PT2-4</strain>
    </source>
</reference>
<dbReference type="EMBL" id="JAJAPW010000003">
    <property type="protein sequence ID" value="MCB4798920.1"/>
    <property type="molecule type" value="Genomic_DNA"/>
</dbReference>
<keyword evidence="5" id="KW-1185">Reference proteome</keyword>